<evidence type="ECO:0000313" key="12">
    <source>
        <dbReference type="EMBL" id="CAB4981404.1"/>
    </source>
</evidence>
<keyword evidence="5" id="KW-0560">Oxidoreductase</keyword>
<dbReference type="InterPro" id="IPR046373">
    <property type="entry name" value="Acyl-CoA_Oxase/DH_mid-dom_sf"/>
</dbReference>
<gene>
    <name evidence="10" type="ORF">UFOPK2683_00375</name>
    <name evidence="11" type="ORF">UFOPK3605_01464</name>
    <name evidence="12" type="ORF">UFOPK3897_01137</name>
    <name evidence="13" type="ORF">UFOPK4121_00452</name>
</gene>
<proteinExistence type="inferred from homology"/>
<dbReference type="InterPro" id="IPR009075">
    <property type="entry name" value="AcylCo_DH/oxidase_C"/>
</dbReference>
<evidence type="ECO:0000259" key="8">
    <source>
        <dbReference type="Pfam" id="PF02770"/>
    </source>
</evidence>
<evidence type="ECO:0000256" key="5">
    <source>
        <dbReference type="ARBA" id="ARBA00023002"/>
    </source>
</evidence>
<dbReference type="FunFam" id="2.40.110.10:FF:000011">
    <property type="entry name" value="Acyl-CoA dehydrogenase FadE34"/>
    <property type="match status" value="1"/>
</dbReference>
<dbReference type="SUPFAM" id="SSF47203">
    <property type="entry name" value="Acyl-CoA dehydrogenase C-terminal domain-like"/>
    <property type="match status" value="1"/>
</dbReference>
<feature type="domain" description="Acyl-CoA dehydrogenase/oxidase N-terminal" evidence="9">
    <location>
        <begin position="52"/>
        <end position="133"/>
    </location>
</feature>
<dbReference type="GO" id="GO:0016627">
    <property type="term" value="F:oxidoreductase activity, acting on the CH-CH group of donors"/>
    <property type="evidence" value="ECO:0007669"/>
    <property type="project" value="InterPro"/>
</dbReference>
<feature type="compositionally biased region" description="Basic and acidic residues" evidence="6">
    <location>
        <begin position="401"/>
        <end position="413"/>
    </location>
</feature>
<dbReference type="EMBL" id="CAEZYK010000013">
    <property type="protein sequence ID" value="CAB4717615.1"/>
    <property type="molecule type" value="Genomic_DNA"/>
</dbReference>
<dbReference type="EMBL" id="CAFBMM010000107">
    <property type="protein sequence ID" value="CAB4916959.1"/>
    <property type="molecule type" value="Genomic_DNA"/>
</dbReference>
<dbReference type="PANTHER" id="PTHR43292">
    <property type="entry name" value="ACYL-COA DEHYDROGENASE"/>
    <property type="match status" value="1"/>
</dbReference>
<evidence type="ECO:0000256" key="3">
    <source>
        <dbReference type="ARBA" id="ARBA00022630"/>
    </source>
</evidence>
<evidence type="ECO:0000256" key="4">
    <source>
        <dbReference type="ARBA" id="ARBA00022827"/>
    </source>
</evidence>
<protein>
    <submittedName>
        <fullName evidence="12">Unannotated protein</fullName>
    </submittedName>
</protein>
<evidence type="ECO:0000313" key="13">
    <source>
        <dbReference type="EMBL" id="CAB5017618.1"/>
    </source>
</evidence>
<accession>A0A6J7MUK8</accession>
<keyword evidence="4" id="KW-0274">FAD</keyword>
<feature type="domain" description="Acyl-CoA dehydrogenase/oxidase C-terminal" evidence="7">
    <location>
        <begin position="243"/>
        <end position="394"/>
    </location>
</feature>
<evidence type="ECO:0000313" key="11">
    <source>
        <dbReference type="EMBL" id="CAB4916959.1"/>
    </source>
</evidence>
<dbReference type="Gene3D" id="1.20.140.10">
    <property type="entry name" value="Butyryl-CoA Dehydrogenase, subunit A, domain 3"/>
    <property type="match status" value="1"/>
</dbReference>
<evidence type="ECO:0000256" key="2">
    <source>
        <dbReference type="ARBA" id="ARBA00009347"/>
    </source>
</evidence>
<evidence type="ECO:0000256" key="1">
    <source>
        <dbReference type="ARBA" id="ARBA00001974"/>
    </source>
</evidence>
<dbReference type="AlphaFoldDB" id="A0A6J7MUK8"/>
<dbReference type="InterPro" id="IPR009100">
    <property type="entry name" value="AcylCoA_DH/oxidase_NM_dom_sf"/>
</dbReference>
<name>A0A6J7MUK8_9ZZZZ</name>
<dbReference type="PANTHER" id="PTHR43292:SF4">
    <property type="entry name" value="ACYL-COA DEHYDROGENASE FADE34"/>
    <property type="match status" value="1"/>
</dbReference>
<dbReference type="InterPro" id="IPR037069">
    <property type="entry name" value="AcylCoA_DH/ox_N_sf"/>
</dbReference>
<dbReference type="EMBL" id="CAFBPQ010000008">
    <property type="protein sequence ID" value="CAB5017618.1"/>
    <property type="molecule type" value="Genomic_DNA"/>
</dbReference>
<feature type="domain" description="Acyl-CoA oxidase/dehydrogenase middle" evidence="8">
    <location>
        <begin position="137"/>
        <end position="230"/>
    </location>
</feature>
<dbReference type="InterPro" id="IPR036250">
    <property type="entry name" value="AcylCo_DH-like_C"/>
</dbReference>
<comment type="similarity">
    <text evidence="2">Belongs to the acyl-CoA dehydrogenase family.</text>
</comment>
<keyword evidence="3" id="KW-0285">Flavoprotein</keyword>
<dbReference type="Gene3D" id="2.40.110.10">
    <property type="entry name" value="Butyryl-CoA Dehydrogenase, subunit A, domain 2"/>
    <property type="match status" value="1"/>
</dbReference>
<dbReference type="GO" id="GO:0005886">
    <property type="term" value="C:plasma membrane"/>
    <property type="evidence" value="ECO:0007669"/>
    <property type="project" value="TreeGrafter"/>
</dbReference>
<feature type="region of interest" description="Disordered" evidence="6">
    <location>
        <begin position="373"/>
        <end position="413"/>
    </location>
</feature>
<dbReference type="InterPro" id="IPR013786">
    <property type="entry name" value="AcylCoA_DH/ox_N"/>
</dbReference>
<evidence type="ECO:0000259" key="7">
    <source>
        <dbReference type="Pfam" id="PF00441"/>
    </source>
</evidence>
<reference evidence="12" key="1">
    <citation type="submission" date="2020-05" db="EMBL/GenBank/DDBJ databases">
        <authorList>
            <person name="Chiriac C."/>
            <person name="Salcher M."/>
            <person name="Ghai R."/>
            <person name="Kavagutti S V."/>
        </authorList>
    </citation>
    <scope>NUCLEOTIDE SEQUENCE</scope>
</reference>
<dbReference type="Pfam" id="PF02770">
    <property type="entry name" value="Acyl-CoA_dh_M"/>
    <property type="match status" value="1"/>
</dbReference>
<evidence type="ECO:0000313" key="10">
    <source>
        <dbReference type="EMBL" id="CAB4717615.1"/>
    </source>
</evidence>
<dbReference type="InterPro" id="IPR052161">
    <property type="entry name" value="Mycobact_Acyl-CoA_DH"/>
</dbReference>
<dbReference type="Pfam" id="PF02771">
    <property type="entry name" value="Acyl-CoA_dh_N"/>
    <property type="match status" value="1"/>
</dbReference>
<dbReference type="GO" id="GO:0050660">
    <property type="term" value="F:flavin adenine dinucleotide binding"/>
    <property type="evidence" value="ECO:0007669"/>
    <property type="project" value="InterPro"/>
</dbReference>
<evidence type="ECO:0000259" key="9">
    <source>
        <dbReference type="Pfam" id="PF02771"/>
    </source>
</evidence>
<dbReference type="InterPro" id="IPR006091">
    <property type="entry name" value="Acyl-CoA_Oxase/DH_mid-dom"/>
</dbReference>
<evidence type="ECO:0000256" key="6">
    <source>
        <dbReference type="SAM" id="MobiDB-lite"/>
    </source>
</evidence>
<comment type="cofactor">
    <cofactor evidence="1">
        <name>FAD</name>
        <dbReference type="ChEBI" id="CHEBI:57692"/>
    </cofactor>
</comment>
<sequence>MGNKADPLSAPRDDELEQIRTQLHALIGDQIKKANPDASLTVLGAGRDDVEPGRNFLSVLDQGGWSVPNWPVEYGGRGVAPSEVALISRALFDFEQPDLYPFLVSLHVVGPALIEYASTEQKARWLPAIRSGKEIWCQLFSEPGAGSDLANVSTRAVRDGDGWLVTGQKVWTSRAHYSRWGLLLARTDADVTKHAGITAFAVDMAAKGVDVRSLVQMNGDAHFSEVFLDEVFVPDVDRIAEPGQGWAIARSALAHERGAISATNTGMGIPIDRLTDLAKTSGPVRRDAAMSVYLESEVARLTARRARSGSSDLGPTGSAAKLRGSAVFKHTANCGLGILGMASIASEDKTDTEPDQEDEPSVSEDWGTLFLTSPSISIRGGTDEIQRNIVGERGLGLPPEPRVDRDKSFRDQV</sequence>
<dbReference type="SUPFAM" id="SSF56645">
    <property type="entry name" value="Acyl-CoA dehydrogenase NM domain-like"/>
    <property type="match status" value="1"/>
</dbReference>
<dbReference type="Gene3D" id="1.10.540.10">
    <property type="entry name" value="Acyl-CoA dehydrogenase/oxidase, N-terminal domain"/>
    <property type="match status" value="1"/>
</dbReference>
<dbReference type="EMBL" id="CAFBOF010000026">
    <property type="protein sequence ID" value="CAB4981404.1"/>
    <property type="molecule type" value="Genomic_DNA"/>
</dbReference>
<organism evidence="12">
    <name type="scientific">freshwater metagenome</name>
    <dbReference type="NCBI Taxonomy" id="449393"/>
    <lineage>
        <taxon>unclassified sequences</taxon>
        <taxon>metagenomes</taxon>
        <taxon>ecological metagenomes</taxon>
    </lineage>
</organism>
<dbReference type="Pfam" id="PF00441">
    <property type="entry name" value="Acyl-CoA_dh_1"/>
    <property type="match status" value="1"/>
</dbReference>